<protein>
    <submittedName>
        <fullName evidence="3">Uncharacterized protein</fullName>
    </submittedName>
</protein>
<proteinExistence type="predicted"/>
<gene>
    <name evidence="3" type="ORF">DPMN_130028</name>
</gene>
<feature type="transmembrane region" description="Helical" evidence="1">
    <location>
        <begin position="157"/>
        <end position="181"/>
    </location>
</feature>
<evidence type="ECO:0000256" key="1">
    <source>
        <dbReference type="SAM" id="Phobius"/>
    </source>
</evidence>
<reference evidence="3" key="1">
    <citation type="journal article" date="2019" name="bioRxiv">
        <title>The Genome of the Zebra Mussel, Dreissena polymorpha: A Resource for Invasive Species Research.</title>
        <authorList>
            <person name="McCartney M.A."/>
            <person name="Auch B."/>
            <person name="Kono T."/>
            <person name="Mallez S."/>
            <person name="Zhang Y."/>
            <person name="Obille A."/>
            <person name="Becker A."/>
            <person name="Abrahante J.E."/>
            <person name="Garbe J."/>
            <person name="Badalamenti J.P."/>
            <person name="Herman A."/>
            <person name="Mangelson H."/>
            <person name="Liachko I."/>
            <person name="Sullivan S."/>
            <person name="Sone E.D."/>
            <person name="Koren S."/>
            <person name="Silverstein K.A.T."/>
            <person name="Beckman K.B."/>
            <person name="Gohl D.M."/>
        </authorList>
    </citation>
    <scope>NUCLEOTIDE SEQUENCE</scope>
    <source>
        <strain evidence="3">Duluth1</strain>
        <tissue evidence="3">Whole animal</tissue>
    </source>
</reference>
<reference evidence="3" key="2">
    <citation type="submission" date="2020-11" db="EMBL/GenBank/DDBJ databases">
        <authorList>
            <person name="McCartney M.A."/>
            <person name="Auch B."/>
            <person name="Kono T."/>
            <person name="Mallez S."/>
            <person name="Becker A."/>
            <person name="Gohl D.M."/>
            <person name="Silverstein K.A.T."/>
            <person name="Koren S."/>
            <person name="Bechman K.B."/>
            <person name="Herman A."/>
            <person name="Abrahante J.E."/>
            <person name="Garbe J."/>
        </authorList>
    </citation>
    <scope>NUCLEOTIDE SEQUENCE</scope>
    <source>
        <strain evidence="3">Duluth1</strain>
        <tissue evidence="3">Whole animal</tissue>
    </source>
</reference>
<feature type="signal peptide" evidence="2">
    <location>
        <begin position="1"/>
        <end position="26"/>
    </location>
</feature>
<keyword evidence="1" id="KW-0472">Membrane</keyword>
<organism evidence="3 4">
    <name type="scientific">Dreissena polymorpha</name>
    <name type="common">Zebra mussel</name>
    <name type="synonym">Mytilus polymorpha</name>
    <dbReference type="NCBI Taxonomy" id="45954"/>
    <lineage>
        <taxon>Eukaryota</taxon>
        <taxon>Metazoa</taxon>
        <taxon>Spiralia</taxon>
        <taxon>Lophotrochozoa</taxon>
        <taxon>Mollusca</taxon>
        <taxon>Bivalvia</taxon>
        <taxon>Autobranchia</taxon>
        <taxon>Heteroconchia</taxon>
        <taxon>Euheterodonta</taxon>
        <taxon>Imparidentia</taxon>
        <taxon>Neoheterodontei</taxon>
        <taxon>Myida</taxon>
        <taxon>Dreissenoidea</taxon>
        <taxon>Dreissenidae</taxon>
        <taxon>Dreissena</taxon>
    </lineage>
</organism>
<keyword evidence="1" id="KW-1133">Transmembrane helix</keyword>
<accession>A0A9D4K1H5</accession>
<keyword evidence="2" id="KW-0732">Signal</keyword>
<keyword evidence="4" id="KW-1185">Reference proteome</keyword>
<evidence type="ECO:0000313" key="3">
    <source>
        <dbReference type="EMBL" id="KAH3828078.1"/>
    </source>
</evidence>
<keyword evidence="1" id="KW-0812">Transmembrane</keyword>
<evidence type="ECO:0000313" key="4">
    <source>
        <dbReference type="Proteomes" id="UP000828390"/>
    </source>
</evidence>
<dbReference type="EMBL" id="JAIWYP010000005">
    <property type="protein sequence ID" value="KAH3828078.1"/>
    <property type="molecule type" value="Genomic_DNA"/>
</dbReference>
<dbReference type="Proteomes" id="UP000828390">
    <property type="component" value="Unassembled WGS sequence"/>
</dbReference>
<dbReference type="AlphaFoldDB" id="A0A9D4K1H5"/>
<name>A0A9D4K1H5_DREPO</name>
<feature type="chain" id="PRO_5038890767" evidence="2">
    <location>
        <begin position="27"/>
        <end position="199"/>
    </location>
</feature>
<sequence length="199" mass="21884">MYIYGGLGNNAMKLAIIAIIPTLVCTSAPKSQVFLNGIEDCSRKENIPVYGEVSINSQGPDMHDTQACNVTFVAGYGERLCLTFTSMVIDKCFVKLIVNLGHETKTFDCRSKDVPPTLKSQDAFLEVSLLKGELNKDGYEISLYIKPCPISEDKKPIVLSIISLAVASTSLLCTTLLGIFYRRERNAFLYAAANRDTVL</sequence>
<evidence type="ECO:0000256" key="2">
    <source>
        <dbReference type="SAM" id="SignalP"/>
    </source>
</evidence>
<comment type="caution">
    <text evidence="3">The sequence shown here is derived from an EMBL/GenBank/DDBJ whole genome shotgun (WGS) entry which is preliminary data.</text>
</comment>